<accession>A0A6M7WTX6</accession>
<dbReference type="RefSeq" id="WP_027029506.1">
    <property type="nucleotide sequence ID" value="NZ_CP033367.1"/>
</dbReference>
<evidence type="ECO:0000313" key="2">
    <source>
        <dbReference type="Proteomes" id="UP000503017"/>
    </source>
</evidence>
<evidence type="ECO:0008006" key="3">
    <source>
        <dbReference type="Google" id="ProtNLM"/>
    </source>
</evidence>
<proteinExistence type="predicted"/>
<dbReference type="Proteomes" id="UP000503017">
    <property type="component" value="Chromosome"/>
</dbReference>
<sequence>MAWAVRSGKEGCIARRLRPSLHDLRGTDTTKFYINGLTEHEIAEIMSLGGDIVSRIIRHCIDRATAINDRIKRLNEARTRM</sequence>
<name>A0A6M7WTX6_RHILI</name>
<reference evidence="1 2" key="1">
    <citation type="submission" date="2018-10" db="EMBL/GenBank/DDBJ databases">
        <authorList>
            <person name="Perry B.J."/>
            <person name="Sullivan J.T."/>
            <person name="Murphy R.J.T."/>
            <person name="Ramsay J.P."/>
            <person name="Ronson C.W."/>
        </authorList>
    </citation>
    <scope>NUCLEOTIDE SEQUENCE [LARGE SCALE GENOMIC DNA]</scope>
    <source>
        <strain evidence="1 2">R88b</strain>
    </source>
</reference>
<organism evidence="1 2">
    <name type="scientific">Mesorhizobium loti R88b</name>
    <dbReference type="NCBI Taxonomy" id="935548"/>
    <lineage>
        <taxon>Bacteria</taxon>
        <taxon>Pseudomonadati</taxon>
        <taxon>Pseudomonadota</taxon>
        <taxon>Alphaproteobacteria</taxon>
        <taxon>Hyphomicrobiales</taxon>
        <taxon>Phyllobacteriaceae</taxon>
        <taxon>Mesorhizobium</taxon>
    </lineage>
</organism>
<protein>
    <recommendedName>
        <fullName evidence="3">RNA polymerase sigma-70 region 4 domain-containing protein</fullName>
    </recommendedName>
</protein>
<gene>
    <name evidence="1" type="ORF">EB235_19060</name>
</gene>
<dbReference type="EMBL" id="CP033367">
    <property type="protein sequence ID" value="QKD03348.1"/>
    <property type="molecule type" value="Genomic_DNA"/>
</dbReference>
<evidence type="ECO:0000313" key="1">
    <source>
        <dbReference type="EMBL" id="QKD03348.1"/>
    </source>
</evidence>
<dbReference type="AlphaFoldDB" id="A0A6M7WTX6"/>